<accession>A0AAW7QW21</accession>
<gene>
    <name evidence="1" type="ORF">J6I90_00050</name>
    <name evidence="2" type="ORF">J6I92_03850</name>
</gene>
<dbReference type="Proteomes" id="UP001169491">
    <property type="component" value="Unassembled WGS sequence"/>
</dbReference>
<name>A0AAW7QW21_9GAMM</name>
<evidence type="ECO:0000313" key="3">
    <source>
        <dbReference type="Proteomes" id="UP001169491"/>
    </source>
</evidence>
<dbReference type="RefSeq" id="WP_301773692.1">
    <property type="nucleotide sequence ID" value="NZ_JAGGJB010000001.1"/>
</dbReference>
<evidence type="ECO:0008006" key="5">
    <source>
        <dbReference type="Google" id="ProtNLM"/>
    </source>
</evidence>
<dbReference type="AlphaFoldDB" id="A0AAW7QW21"/>
<sequence length="81" mass="9223">MMSGKPSPKKMKGYLLLEWVIAVSCLAGFALLTLSMLNLWEPSTTVQQLEQQQALRLLHEKQQALASDQQRWLLQMQQGPL</sequence>
<organism evidence="1 4">
    <name type="scientific">Pseudidiomarina terrestris</name>
    <dbReference type="NCBI Taxonomy" id="2820060"/>
    <lineage>
        <taxon>Bacteria</taxon>
        <taxon>Pseudomonadati</taxon>
        <taxon>Pseudomonadota</taxon>
        <taxon>Gammaproteobacteria</taxon>
        <taxon>Alteromonadales</taxon>
        <taxon>Idiomarinaceae</taxon>
        <taxon>Pseudidiomarina</taxon>
    </lineage>
</organism>
<dbReference type="Proteomes" id="UP001169492">
    <property type="component" value="Unassembled WGS sequence"/>
</dbReference>
<evidence type="ECO:0000313" key="1">
    <source>
        <dbReference type="EMBL" id="MDN7123278.1"/>
    </source>
</evidence>
<reference evidence="3 4" key="1">
    <citation type="submission" date="2021-03" db="EMBL/GenBank/DDBJ databases">
        <title>Pseudidiomarina terrestris, a new bacterium isolated from saline soil.</title>
        <authorList>
            <person name="Galisteo C."/>
            <person name="De La Haba R."/>
            <person name="Sanchez-Porro C."/>
            <person name="Ventosa A."/>
        </authorList>
    </citation>
    <scope>NUCLEOTIDE SEQUENCE [LARGE SCALE GENOMIC DNA]</scope>
    <source>
        <strain evidence="1 4">1APP75-32.1</strain>
        <strain evidence="3">1APR75-15</strain>
        <strain evidence="2">1ASR75-15</strain>
    </source>
</reference>
<evidence type="ECO:0000313" key="2">
    <source>
        <dbReference type="EMBL" id="MDN7128996.1"/>
    </source>
</evidence>
<proteinExistence type="predicted"/>
<evidence type="ECO:0000313" key="4">
    <source>
        <dbReference type="Proteomes" id="UP001169492"/>
    </source>
</evidence>
<dbReference type="EMBL" id="JAGGJB010000001">
    <property type="protein sequence ID" value="MDN7123278.1"/>
    <property type="molecule type" value="Genomic_DNA"/>
</dbReference>
<dbReference type="EMBL" id="JAGGJC010000001">
    <property type="protein sequence ID" value="MDN7128996.1"/>
    <property type="molecule type" value="Genomic_DNA"/>
</dbReference>
<comment type="caution">
    <text evidence="1">The sequence shown here is derived from an EMBL/GenBank/DDBJ whole genome shotgun (WGS) entry which is preliminary data.</text>
</comment>
<protein>
    <recommendedName>
        <fullName evidence="5">Type II secretion pathway-like protein</fullName>
    </recommendedName>
</protein>
<keyword evidence="3" id="KW-1185">Reference proteome</keyword>